<accession>A0A162EW40</accession>
<dbReference type="InterPro" id="IPR013785">
    <property type="entry name" value="Aldolase_TIM"/>
</dbReference>
<keyword evidence="1" id="KW-0805">Transcription regulation</keyword>
<dbReference type="EMBL" id="LTAO01000004">
    <property type="protein sequence ID" value="KYG33875.1"/>
    <property type="molecule type" value="Genomic_DNA"/>
</dbReference>
<comment type="caution">
    <text evidence="2">The sequence shown here is derived from an EMBL/GenBank/DDBJ whole genome shotgun (WGS) entry which is preliminary data.</text>
</comment>
<dbReference type="GO" id="GO:0006355">
    <property type="term" value="P:regulation of DNA-templated transcription"/>
    <property type="evidence" value="ECO:0007669"/>
    <property type="project" value="InterPro"/>
</dbReference>
<dbReference type="AlphaFoldDB" id="A0A162EW40"/>
<gene>
    <name evidence="2" type="ORF">AZF04_15280</name>
</gene>
<comment type="function">
    <text evidence="1">Regulates expression of the glpD operon. In the presence of glycerol 3-phosphate (G3P) causes antitermination of transcription of glpD at the inverted repeat of the leader region to enhance its transcription. Binds and stabilizes glpD leader mRNA.</text>
</comment>
<evidence type="ECO:0000313" key="3">
    <source>
        <dbReference type="Proteomes" id="UP000075806"/>
    </source>
</evidence>
<evidence type="ECO:0000256" key="1">
    <source>
        <dbReference type="PIRNR" id="PIRNR016897"/>
    </source>
</evidence>
<name>A0A162EW40_9BACI</name>
<dbReference type="SUPFAM" id="SSF110391">
    <property type="entry name" value="GlpP-like"/>
    <property type="match status" value="1"/>
</dbReference>
<keyword evidence="1" id="KW-0319">Glycerol metabolism</keyword>
<dbReference type="PANTHER" id="PTHR35787:SF1">
    <property type="entry name" value="GLYCEROL UPTAKE OPERON ANTITERMINATOR REGULATORY PROTEIN"/>
    <property type="match status" value="1"/>
</dbReference>
<keyword evidence="3" id="KW-1185">Reference proteome</keyword>
<dbReference type="PANTHER" id="PTHR35787">
    <property type="entry name" value="GLYCEROL UPTAKE OPERON ANTITERMINATOR REGULATORY PROTEIN"/>
    <property type="match status" value="1"/>
</dbReference>
<keyword evidence="1" id="KW-0804">Transcription</keyword>
<keyword evidence="1" id="KW-0694">RNA-binding</keyword>
<dbReference type="RefSeq" id="WP_061947686.1">
    <property type="nucleotide sequence ID" value="NZ_LTAO01000004.1"/>
</dbReference>
<dbReference type="OrthoDB" id="9799580at2"/>
<dbReference type="Proteomes" id="UP000075806">
    <property type="component" value="Unassembled WGS sequence"/>
</dbReference>
<dbReference type="InterPro" id="IPR006699">
    <property type="entry name" value="GlpP"/>
</dbReference>
<dbReference type="GO" id="GO:0003723">
    <property type="term" value="F:RNA binding"/>
    <property type="evidence" value="ECO:0007669"/>
    <property type="project" value="UniProtKB-KW"/>
</dbReference>
<proteinExistence type="predicted"/>
<dbReference type="PIRSF" id="PIRSF016897">
    <property type="entry name" value="GlpP"/>
    <property type="match status" value="1"/>
</dbReference>
<evidence type="ECO:0000313" key="2">
    <source>
        <dbReference type="EMBL" id="KYG33875.1"/>
    </source>
</evidence>
<sequence length="189" mass="20753">MGNSMVDLVESQVISAINKPELIDDAIRSQSNVAFLLTGDILSLPKYIQRLKDADMHVFVHLDFIEGISNDKSGIKYIARVLKPVGIITTKSHLIRFAKEEGMVTIQRLFLIDNSAIKKGISMVEKSKPDALEILPGIMPRVIYDLTEKVSLPLIAGGLIQTEEEILSSLRAGALAISVGSTNLWNLNL</sequence>
<organism evidence="2 3">
    <name type="scientific">Alkalihalobacillus trypoxylicola</name>
    <dbReference type="NCBI Taxonomy" id="519424"/>
    <lineage>
        <taxon>Bacteria</taxon>
        <taxon>Bacillati</taxon>
        <taxon>Bacillota</taxon>
        <taxon>Bacilli</taxon>
        <taxon>Bacillales</taxon>
        <taxon>Bacillaceae</taxon>
        <taxon>Alkalihalobacillus</taxon>
    </lineage>
</organism>
<dbReference type="Gene3D" id="3.20.20.70">
    <property type="entry name" value="Aldolase class I"/>
    <property type="match status" value="1"/>
</dbReference>
<dbReference type="STRING" id="519424.AZF04_15280"/>
<reference evidence="2" key="1">
    <citation type="submission" date="2016-02" db="EMBL/GenBank/DDBJ databases">
        <title>Genome sequence of Bacillus trypoxylicola KCTC 13244(T).</title>
        <authorList>
            <person name="Jeong H."/>
            <person name="Park S.-H."/>
            <person name="Choi S.-K."/>
        </authorList>
    </citation>
    <scope>NUCLEOTIDE SEQUENCE [LARGE SCALE GENOMIC DNA]</scope>
    <source>
        <strain evidence="2">KCTC 13244</strain>
    </source>
</reference>
<dbReference type="Pfam" id="PF04309">
    <property type="entry name" value="G3P_antiterm"/>
    <property type="match status" value="1"/>
</dbReference>
<dbReference type="GO" id="GO:0006071">
    <property type="term" value="P:glycerol metabolic process"/>
    <property type="evidence" value="ECO:0007669"/>
    <property type="project" value="UniProtKB-UniRule"/>
</dbReference>
<protein>
    <recommendedName>
        <fullName evidence="1">Glycerol uptake operon antiterminator regulatory protein</fullName>
    </recommendedName>
</protein>